<dbReference type="Proteomes" id="UP000612899">
    <property type="component" value="Unassembled WGS sequence"/>
</dbReference>
<comment type="caution">
    <text evidence="1">The sequence shown here is derived from an EMBL/GenBank/DDBJ whole genome shotgun (WGS) entry which is preliminary data.</text>
</comment>
<evidence type="ECO:0008006" key="3">
    <source>
        <dbReference type="Google" id="ProtNLM"/>
    </source>
</evidence>
<protein>
    <recommendedName>
        <fullName evidence="3">SMI1/KNR4 family protein</fullName>
    </recommendedName>
</protein>
<dbReference type="EMBL" id="BONY01000010">
    <property type="protein sequence ID" value="GIH03895.1"/>
    <property type="molecule type" value="Genomic_DNA"/>
</dbReference>
<dbReference type="RefSeq" id="WP_203907802.1">
    <property type="nucleotide sequence ID" value="NZ_BONY01000010.1"/>
</dbReference>
<gene>
    <name evidence="1" type="ORF">Rhe02_19620</name>
</gene>
<sequence length="422" mass="45809">MIDNLGAAGGEQFLDRELAVMADAGIALFAGRLVLGAQPPVDDATLAAVADRCAGPLPEPLVALWRTTFGGRLDYDLRVDLDGLDVPLSFTELFYPDSGGYHDLWGWIDHECGLAEEHQPDWSGRLTHLPIGGFEYLDRIYVTTEPGPEHGSVVGWRQGLPPGWELSSDDRMGQLAGNLAELFGLLRLEQDPWQVQEPDAGQEMRDAVDDLAADGDRYAKSAAGKLRHLVKAAVLDWRTAVDQGSIAEQRRLRRLALEHAASNDDVALLQLLSTLGCSLGEEIRNGLTPIDLALLHRSSGAVGWLLQHHVSVKNSLQVGAHAMSLDLARELLGRGAAVNIHAIARAVDNDDIEVLDLLAQSMPPESWADDGLAYRLSMLANQAELARNRATAQGDSPTAVHQQRRLTILADLAHRLADHPTP</sequence>
<proteinExistence type="predicted"/>
<dbReference type="AlphaFoldDB" id="A0A8J3VEU8"/>
<dbReference type="Gene3D" id="1.25.40.20">
    <property type="entry name" value="Ankyrin repeat-containing domain"/>
    <property type="match status" value="1"/>
</dbReference>
<dbReference type="InterPro" id="IPR036770">
    <property type="entry name" value="Ankyrin_rpt-contain_sf"/>
</dbReference>
<organism evidence="1 2">
    <name type="scientific">Rhizocola hellebori</name>
    <dbReference type="NCBI Taxonomy" id="1392758"/>
    <lineage>
        <taxon>Bacteria</taxon>
        <taxon>Bacillati</taxon>
        <taxon>Actinomycetota</taxon>
        <taxon>Actinomycetes</taxon>
        <taxon>Micromonosporales</taxon>
        <taxon>Micromonosporaceae</taxon>
        <taxon>Rhizocola</taxon>
    </lineage>
</organism>
<keyword evidence="2" id="KW-1185">Reference proteome</keyword>
<reference evidence="1" key="1">
    <citation type="submission" date="2021-01" db="EMBL/GenBank/DDBJ databases">
        <title>Whole genome shotgun sequence of Rhizocola hellebori NBRC 109834.</title>
        <authorList>
            <person name="Komaki H."/>
            <person name="Tamura T."/>
        </authorList>
    </citation>
    <scope>NUCLEOTIDE SEQUENCE</scope>
    <source>
        <strain evidence="1">NBRC 109834</strain>
    </source>
</reference>
<evidence type="ECO:0000313" key="2">
    <source>
        <dbReference type="Proteomes" id="UP000612899"/>
    </source>
</evidence>
<evidence type="ECO:0000313" key="1">
    <source>
        <dbReference type="EMBL" id="GIH03895.1"/>
    </source>
</evidence>
<name>A0A8J3VEU8_9ACTN</name>
<dbReference type="SUPFAM" id="SSF48403">
    <property type="entry name" value="Ankyrin repeat"/>
    <property type="match status" value="1"/>
</dbReference>
<accession>A0A8J3VEU8</accession>